<feature type="compositionally biased region" description="Pro residues" evidence="7">
    <location>
        <begin position="99"/>
        <end position="108"/>
    </location>
</feature>
<evidence type="ECO:0000256" key="1">
    <source>
        <dbReference type="ARBA" id="ARBA00004398"/>
    </source>
</evidence>
<comment type="similarity">
    <text evidence="2">Belongs to the EXO84 family.</text>
</comment>
<dbReference type="InterPro" id="IPR033961">
    <property type="entry name" value="Exo84"/>
</dbReference>
<dbReference type="Proteomes" id="UP001175353">
    <property type="component" value="Unassembled WGS sequence"/>
</dbReference>
<dbReference type="Gene3D" id="1.20.58.1220">
    <property type="entry name" value="Exo84p, C-terminal helical domain"/>
    <property type="match status" value="1"/>
</dbReference>
<evidence type="ECO:0000256" key="5">
    <source>
        <dbReference type="ARBA" id="ARBA00022483"/>
    </source>
</evidence>
<evidence type="ECO:0000256" key="2">
    <source>
        <dbReference type="ARBA" id="ARBA00007210"/>
    </source>
</evidence>
<feature type="region of interest" description="Disordered" evidence="7">
    <location>
        <begin position="733"/>
        <end position="775"/>
    </location>
</feature>
<feature type="region of interest" description="Disordered" evidence="7">
    <location>
        <begin position="1"/>
        <end position="71"/>
    </location>
</feature>
<dbReference type="Pfam" id="PF25345">
    <property type="entry name" value="PH_EXO84"/>
    <property type="match status" value="1"/>
</dbReference>
<gene>
    <name evidence="9" type="primary">EXO84_3</name>
    <name evidence="9" type="ORF">LTR91_023742</name>
</gene>
<comment type="subcellular location">
    <subcellularLocation>
        <location evidence="1">Cytoplasmic vesicle</location>
        <location evidence="1">Secretory vesicle</location>
    </subcellularLocation>
</comment>
<dbReference type="GO" id="GO:0000145">
    <property type="term" value="C:exocyst"/>
    <property type="evidence" value="ECO:0007669"/>
    <property type="project" value="InterPro"/>
</dbReference>
<dbReference type="GO" id="GO:0006893">
    <property type="term" value="P:Golgi to plasma membrane transport"/>
    <property type="evidence" value="ECO:0007669"/>
    <property type="project" value="TreeGrafter"/>
</dbReference>
<dbReference type="InterPro" id="IPR042561">
    <property type="entry name" value="Exo84_C_1"/>
</dbReference>
<comment type="caution">
    <text evidence="9">The sequence shown here is derived from an EMBL/GenBank/DDBJ whole genome shotgun (WGS) entry which is preliminary data.</text>
</comment>
<dbReference type="InterPro" id="IPR032403">
    <property type="entry name" value="Exo84_C"/>
</dbReference>
<dbReference type="Pfam" id="PF16528">
    <property type="entry name" value="Exo84_C"/>
    <property type="match status" value="1"/>
</dbReference>
<dbReference type="Gene3D" id="1.20.58.1210">
    <property type="entry name" value="Exo84p, N-terminal helical domain"/>
    <property type="match status" value="1"/>
</dbReference>
<evidence type="ECO:0000256" key="7">
    <source>
        <dbReference type="SAM" id="MobiDB-lite"/>
    </source>
</evidence>
<dbReference type="InterPro" id="IPR016159">
    <property type="entry name" value="Cullin_repeat-like_dom_sf"/>
</dbReference>
<feature type="compositionally biased region" description="Low complexity" evidence="7">
    <location>
        <begin position="19"/>
        <end position="33"/>
    </location>
</feature>
<evidence type="ECO:0000313" key="10">
    <source>
        <dbReference type="Proteomes" id="UP001175353"/>
    </source>
</evidence>
<protein>
    <recommendedName>
        <fullName evidence="3">Exocyst complex component EXO84</fullName>
    </recommendedName>
</protein>
<dbReference type="PANTHER" id="PTHR21426:SF12">
    <property type="entry name" value="EXOCYST COMPLEX COMPONENT 8"/>
    <property type="match status" value="1"/>
</dbReference>
<dbReference type="Pfam" id="PF08700">
    <property type="entry name" value="VPS51_Exo84_N"/>
    <property type="match status" value="1"/>
</dbReference>
<feature type="region of interest" description="Disordered" evidence="7">
    <location>
        <begin position="83"/>
        <end position="137"/>
    </location>
</feature>
<evidence type="ECO:0000256" key="6">
    <source>
        <dbReference type="ARBA" id="ARBA00022927"/>
    </source>
</evidence>
<reference evidence="9" key="1">
    <citation type="submission" date="2023-06" db="EMBL/GenBank/DDBJ databases">
        <title>Black Yeasts Isolated from many extreme environments.</title>
        <authorList>
            <person name="Coleine C."/>
            <person name="Stajich J.E."/>
            <person name="Selbmann L."/>
        </authorList>
    </citation>
    <scope>NUCLEOTIDE SEQUENCE</scope>
    <source>
        <strain evidence="9">CCFEE 5200</strain>
    </source>
</reference>
<dbReference type="EMBL" id="JAUJLE010000542">
    <property type="protein sequence ID" value="KAK0953642.1"/>
    <property type="molecule type" value="Genomic_DNA"/>
</dbReference>
<keyword evidence="4" id="KW-0813">Transport</keyword>
<keyword evidence="10" id="KW-1185">Reference proteome</keyword>
<dbReference type="SUPFAM" id="SSF74788">
    <property type="entry name" value="Cullin repeat-like"/>
    <property type="match status" value="1"/>
</dbReference>
<keyword evidence="6" id="KW-0653">Protein transport</keyword>
<name>A0AAN6H343_9PEZI</name>
<proteinExistence type="inferred from homology"/>
<evidence type="ECO:0000256" key="4">
    <source>
        <dbReference type="ARBA" id="ARBA00022448"/>
    </source>
</evidence>
<dbReference type="GO" id="GO:0015031">
    <property type="term" value="P:protein transport"/>
    <property type="evidence" value="ECO:0007669"/>
    <property type="project" value="UniProtKB-KW"/>
</dbReference>
<accession>A0AAN6H343</accession>
<dbReference type="PANTHER" id="PTHR21426">
    <property type="entry name" value="EXOCYST COMPLEX COMPONENT 8"/>
    <property type="match status" value="1"/>
</dbReference>
<evidence type="ECO:0000313" key="9">
    <source>
        <dbReference type="EMBL" id="KAK0953642.1"/>
    </source>
</evidence>
<dbReference type="InterPro" id="IPR042560">
    <property type="entry name" value="Exo84_C_2"/>
</dbReference>
<sequence length="918" mass="100480">MSESKGISLRRKKTTRPTISAPRQISSSQQQQQSRDRSADSRNPSLWETPTNASGTTIPGSRPGLSGDKTSDLVKRRYSTRFAGGVPQYGNGGDRGLVPPVPALPTLPPRLAQPRRPSNDSRSPSREGRSPERGRLRVDVRALKDPNLQAEQYIQGILAEASGDDIQTYQAELQNVKAHTSSDLQHNVFQNRTQFIKISKEADKLKTEMRTLRTLMSELTGALGHATGAVGMDDLGGPGSRLSMVADRKRANRSSVANLEAMWSTHLQTLWKRVEGSQKYLPALPGRHIIMESQRWLELNAATWKPRRRVALVLLNDHVLVASEKKRADVTAGQDGQANKKASNRMSVYNPPAAQQHQTMLVAERCWALQDVSLADISNPTSASAARKGEHNSIANAINIRAGTESLTYATTDSAEKAGLLVAFRKAQEDQRKQLAAEHGERERKLDEVALLTGRDPRLLKKAAADQLEAERAAGGGLGRSNSVLIDVEGRQQSIRWVEAQIDGLDIDIALQRFEDAVSRVEKLRKLSRSIKGNAMAQEIILAKVGERATKLSSNIARNLVLTSSGMERTRANVGWLLRLGCEEMARTRYLEARTEVIRLRTRQLPFTGAVPEYLRALAFTTFTLLVHSFRTFAAGFFPLATTTGAGTTVVGAGGGSSSAVVAWAKAMVDEFNGVVGRQMEGLEKGRVVWRECVEVLRGQVGVLSEVGVDFTGLIGKGLLLEEGAAFGGVENGGGGGLKAGRDEKRVVSKSRRREKEEVGPGDAHTKPAALTSPAMADSVQPQLLGLPPELRLEIYEYVFTGTFHNIDHDAHGASYPGILLACRQLRSEAMPFFYRLSRIYTTEVRWELNSGWLRRLPVGSRVSVFDRAAVCQHNAALKGDVSSLRLKGGGHTEEGGVSLACETGRWIWDGAKWSLWW</sequence>
<dbReference type="AlphaFoldDB" id="A0AAN6H343"/>
<dbReference type="InterPro" id="IPR011993">
    <property type="entry name" value="PH-like_dom_sf"/>
</dbReference>
<keyword evidence="5" id="KW-0268">Exocytosis</keyword>
<dbReference type="Gene3D" id="2.30.29.30">
    <property type="entry name" value="Pleckstrin-homology domain (PH domain)/Phosphotyrosine-binding domain (PTB)"/>
    <property type="match status" value="1"/>
</dbReference>
<evidence type="ECO:0000259" key="8">
    <source>
        <dbReference type="Pfam" id="PF16528"/>
    </source>
</evidence>
<feature type="domain" description="Exocyst component Exo84 C-terminal" evidence="8">
    <location>
        <begin position="496"/>
        <end position="712"/>
    </location>
</feature>
<evidence type="ECO:0000256" key="3">
    <source>
        <dbReference type="ARBA" id="ARBA00021269"/>
    </source>
</evidence>
<dbReference type="GO" id="GO:0030133">
    <property type="term" value="C:transport vesicle"/>
    <property type="evidence" value="ECO:0007669"/>
    <property type="project" value="UniProtKB-SubCell"/>
</dbReference>
<feature type="compositionally biased region" description="Basic and acidic residues" evidence="7">
    <location>
        <begin position="117"/>
        <end position="137"/>
    </location>
</feature>
<dbReference type="GO" id="GO:0006887">
    <property type="term" value="P:exocytosis"/>
    <property type="evidence" value="ECO:0007669"/>
    <property type="project" value="UniProtKB-KW"/>
</dbReference>
<feature type="compositionally biased region" description="Polar residues" evidence="7">
    <location>
        <begin position="43"/>
        <end position="59"/>
    </location>
</feature>
<organism evidence="9 10">
    <name type="scientific">Friedmanniomyces endolithicus</name>
    <dbReference type="NCBI Taxonomy" id="329885"/>
    <lineage>
        <taxon>Eukaryota</taxon>
        <taxon>Fungi</taxon>
        <taxon>Dikarya</taxon>
        <taxon>Ascomycota</taxon>
        <taxon>Pezizomycotina</taxon>
        <taxon>Dothideomycetes</taxon>
        <taxon>Dothideomycetidae</taxon>
        <taxon>Mycosphaerellales</taxon>
        <taxon>Teratosphaeriaceae</taxon>
        <taxon>Friedmanniomyces</taxon>
    </lineage>
</organism>